<evidence type="ECO:0000259" key="1">
    <source>
        <dbReference type="Pfam" id="PF01323"/>
    </source>
</evidence>
<dbReference type="Gene3D" id="3.40.30.10">
    <property type="entry name" value="Glutaredoxin"/>
    <property type="match status" value="1"/>
</dbReference>
<keyword evidence="3" id="KW-1185">Reference proteome</keyword>
<dbReference type="GO" id="GO:0016491">
    <property type="term" value="F:oxidoreductase activity"/>
    <property type="evidence" value="ECO:0007669"/>
    <property type="project" value="InterPro"/>
</dbReference>
<organism evidence="2 3">
    <name type="scientific">Paenibacillus aquistagni</name>
    <dbReference type="NCBI Taxonomy" id="1852522"/>
    <lineage>
        <taxon>Bacteria</taxon>
        <taxon>Bacillati</taxon>
        <taxon>Bacillota</taxon>
        <taxon>Bacilli</taxon>
        <taxon>Bacillales</taxon>
        <taxon>Paenibacillaceae</taxon>
        <taxon>Paenibacillus</taxon>
    </lineage>
</organism>
<gene>
    <name evidence="2" type="ORF">SAMN06295960_2347</name>
</gene>
<dbReference type="SUPFAM" id="SSF52833">
    <property type="entry name" value="Thioredoxin-like"/>
    <property type="match status" value="1"/>
</dbReference>
<dbReference type="PANTHER" id="PTHR13887">
    <property type="entry name" value="GLUTATHIONE S-TRANSFERASE KAPPA"/>
    <property type="match status" value="1"/>
</dbReference>
<dbReference type="STRING" id="1852522.SAMN06295960_2347"/>
<dbReference type="InterPro" id="IPR036249">
    <property type="entry name" value="Thioredoxin-like_sf"/>
</dbReference>
<reference evidence="2 3" key="1">
    <citation type="submission" date="2017-04" db="EMBL/GenBank/DDBJ databases">
        <authorList>
            <person name="Afonso C.L."/>
            <person name="Miller P.J."/>
            <person name="Scott M.A."/>
            <person name="Spackman E."/>
            <person name="Goraichik I."/>
            <person name="Dimitrov K.M."/>
            <person name="Suarez D.L."/>
            <person name="Swayne D.E."/>
        </authorList>
    </citation>
    <scope>NUCLEOTIDE SEQUENCE [LARGE SCALE GENOMIC DNA]</scope>
    <source>
        <strain evidence="2 3">11</strain>
    </source>
</reference>
<dbReference type="Pfam" id="PF01323">
    <property type="entry name" value="DSBA"/>
    <property type="match status" value="1"/>
</dbReference>
<accession>A0A1X7KDQ6</accession>
<name>A0A1X7KDQ6_9BACL</name>
<evidence type="ECO:0000313" key="2">
    <source>
        <dbReference type="EMBL" id="SMG39021.1"/>
    </source>
</evidence>
<sequence length="208" mass="23318">MKIDLFVDIVCPWCRIGKQHLFQAMEQWSGEAVEVNIHAYQLDPNMPAEGVKLAKYFEKFGNPGMVKQMTDRVCEAGAQCGLHFDFNHVDHMPNTLRSHQLIKLAPAEQKLTVLDGLYEAYFTKALDVYDMDVILDVAEQAGMERADTRARLEAGEGTEAVKEDLEFARRVGIQGVPFFIINDKYALSGAQPVEAFLNAFEKVGSQTS</sequence>
<protein>
    <submittedName>
        <fullName evidence="2">Predicted dithiol-disulfide isomerase, DsbA family</fullName>
    </submittedName>
</protein>
<dbReference type="OrthoDB" id="9799122at2"/>
<dbReference type="CDD" id="cd03024">
    <property type="entry name" value="DsbA_FrnE"/>
    <property type="match status" value="1"/>
</dbReference>
<keyword evidence="2" id="KW-0413">Isomerase</keyword>
<dbReference type="AlphaFoldDB" id="A0A1X7KDQ6"/>
<dbReference type="EMBL" id="FXAZ01000002">
    <property type="protein sequence ID" value="SMG39021.1"/>
    <property type="molecule type" value="Genomic_DNA"/>
</dbReference>
<evidence type="ECO:0000313" key="3">
    <source>
        <dbReference type="Proteomes" id="UP000193834"/>
    </source>
</evidence>
<dbReference type="InterPro" id="IPR001853">
    <property type="entry name" value="DSBA-like_thioredoxin_dom"/>
</dbReference>
<proteinExistence type="predicted"/>
<dbReference type="Proteomes" id="UP000193834">
    <property type="component" value="Unassembled WGS sequence"/>
</dbReference>
<dbReference type="RefSeq" id="WP_085494520.1">
    <property type="nucleotide sequence ID" value="NZ_FXAZ01000002.1"/>
</dbReference>
<dbReference type="PANTHER" id="PTHR13887:SF41">
    <property type="entry name" value="THIOREDOXIN SUPERFAMILY PROTEIN"/>
    <property type="match status" value="1"/>
</dbReference>
<dbReference type="GO" id="GO:0016853">
    <property type="term" value="F:isomerase activity"/>
    <property type="evidence" value="ECO:0007669"/>
    <property type="project" value="UniProtKB-KW"/>
</dbReference>
<feature type="domain" description="DSBA-like thioredoxin" evidence="1">
    <location>
        <begin position="3"/>
        <end position="200"/>
    </location>
</feature>